<dbReference type="GO" id="GO:0001228">
    <property type="term" value="F:DNA-binding transcription activator activity, RNA polymerase II-specific"/>
    <property type="evidence" value="ECO:0007669"/>
    <property type="project" value="TreeGrafter"/>
</dbReference>
<feature type="domain" description="C2H2-type" evidence="9">
    <location>
        <begin position="244"/>
        <end position="272"/>
    </location>
</feature>
<feature type="domain" description="C2H2-type" evidence="9">
    <location>
        <begin position="273"/>
        <end position="301"/>
    </location>
</feature>
<dbReference type="InterPro" id="IPR013087">
    <property type="entry name" value="Znf_C2H2_type"/>
</dbReference>
<evidence type="ECO:0000256" key="4">
    <source>
        <dbReference type="ARBA" id="ARBA00022771"/>
    </source>
</evidence>
<name>A0A4C1ZTQ1_EUMVA</name>
<dbReference type="Pfam" id="PF07776">
    <property type="entry name" value="zf-AD"/>
    <property type="match status" value="1"/>
</dbReference>
<dbReference type="PROSITE" id="PS00028">
    <property type="entry name" value="ZINC_FINGER_C2H2_1"/>
    <property type="match status" value="6"/>
</dbReference>
<sequence>MEICISCMGTENLLNIFDNYVVENNEENYVDMFRRCFDIEISQDDNLEMICSHCIEKLRDAFYFKQQTLNTKDILLSTKDMKLEADKLNVEYLDDSIWDNIDVIDNRETTNEDVRDDGVTINADEFLTEIKRETNDFDLDDEENKYSITVEKPLGICFSVDKSIMKKYSRGKKKRPYKPETRPYTIHPNQKTCHLCQEEFLHHRLLIMHMNSHFPNHICEICGKKFATKMLLKRHLRSHEPGPFNCKFCNMEYRNRNTLMTHIRFKHRALDPYICPECKERFKSFHQKLSHLKTVHGQTEKKYQCNYCSDRFYYAGQRSKHIKQKHLKLKPYKCTECPMVFGKRLQLENHLAHAHKIGEKKYQCHLCFKKYCSKRSLIEHLRIHANDRKSVNLLFVLICLYMSTSPNGDDEISIMGTVQESHIVVNLGTVSYICSTRKLANSCEVPHPHGTTREVTASAVTLHRISSGGALPPPEFLLLLNRPATHGDYSGVITDLGQR</sequence>
<reference evidence="11 12" key="1">
    <citation type="journal article" date="2019" name="Commun. Biol.">
        <title>The bagworm genome reveals a unique fibroin gene that provides high tensile strength.</title>
        <authorList>
            <person name="Kono N."/>
            <person name="Nakamura H."/>
            <person name="Ohtoshi R."/>
            <person name="Tomita M."/>
            <person name="Numata K."/>
            <person name="Arakawa K."/>
        </authorList>
    </citation>
    <scope>NUCLEOTIDE SEQUENCE [LARGE SCALE GENOMIC DNA]</scope>
</reference>
<dbReference type="GO" id="GO:0000978">
    <property type="term" value="F:RNA polymerase II cis-regulatory region sequence-specific DNA binding"/>
    <property type="evidence" value="ECO:0007669"/>
    <property type="project" value="TreeGrafter"/>
</dbReference>
<evidence type="ECO:0000259" key="10">
    <source>
        <dbReference type="PROSITE" id="PS51915"/>
    </source>
</evidence>
<dbReference type="Proteomes" id="UP000299102">
    <property type="component" value="Unassembled WGS sequence"/>
</dbReference>
<feature type="domain" description="ZAD" evidence="10">
    <location>
        <begin position="2"/>
        <end position="78"/>
    </location>
</feature>
<evidence type="ECO:0000256" key="1">
    <source>
        <dbReference type="ARBA" id="ARBA00004123"/>
    </source>
</evidence>
<feature type="domain" description="C2H2-type" evidence="9">
    <location>
        <begin position="303"/>
        <end position="331"/>
    </location>
</feature>
<dbReference type="PANTHER" id="PTHR24376:SF216">
    <property type="entry name" value="ZINC FINGER PROTEIN 420-LIKE"/>
    <property type="match status" value="1"/>
</dbReference>
<dbReference type="PROSITE" id="PS51915">
    <property type="entry name" value="ZAD"/>
    <property type="match status" value="1"/>
</dbReference>
<keyword evidence="12" id="KW-1185">Reference proteome</keyword>
<dbReference type="PROSITE" id="PS50157">
    <property type="entry name" value="ZINC_FINGER_C2H2_2"/>
    <property type="match status" value="6"/>
</dbReference>
<keyword evidence="4 7" id="KW-0863">Zinc-finger</keyword>
<feature type="binding site" evidence="8">
    <location>
        <position position="7"/>
    </location>
    <ligand>
        <name>Zn(2+)</name>
        <dbReference type="ChEBI" id="CHEBI:29105"/>
    </ligand>
</feature>
<keyword evidence="6" id="KW-0539">Nucleus</keyword>
<evidence type="ECO:0000256" key="7">
    <source>
        <dbReference type="PROSITE-ProRule" id="PRU00042"/>
    </source>
</evidence>
<organism evidence="11 12">
    <name type="scientific">Eumeta variegata</name>
    <name type="common">Bagworm moth</name>
    <name type="synonym">Eumeta japonica</name>
    <dbReference type="NCBI Taxonomy" id="151549"/>
    <lineage>
        <taxon>Eukaryota</taxon>
        <taxon>Metazoa</taxon>
        <taxon>Ecdysozoa</taxon>
        <taxon>Arthropoda</taxon>
        <taxon>Hexapoda</taxon>
        <taxon>Insecta</taxon>
        <taxon>Pterygota</taxon>
        <taxon>Neoptera</taxon>
        <taxon>Endopterygota</taxon>
        <taxon>Lepidoptera</taxon>
        <taxon>Glossata</taxon>
        <taxon>Ditrysia</taxon>
        <taxon>Tineoidea</taxon>
        <taxon>Psychidae</taxon>
        <taxon>Oiketicinae</taxon>
        <taxon>Eumeta</taxon>
    </lineage>
</organism>
<dbReference type="FunFam" id="3.30.160.60:FF:000870">
    <property type="entry name" value="zinc finger protein 197 isoform X1"/>
    <property type="match status" value="1"/>
</dbReference>
<keyword evidence="3" id="KW-0677">Repeat</keyword>
<dbReference type="InterPro" id="IPR036236">
    <property type="entry name" value="Znf_C2H2_sf"/>
</dbReference>
<keyword evidence="5 8" id="KW-0862">Zinc</keyword>
<evidence type="ECO:0000259" key="9">
    <source>
        <dbReference type="PROSITE" id="PS50157"/>
    </source>
</evidence>
<accession>A0A4C1ZTQ1</accession>
<dbReference type="PANTHER" id="PTHR24376">
    <property type="entry name" value="ZINC FINGER PROTEIN"/>
    <property type="match status" value="1"/>
</dbReference>
<gene>
    <name evidence="11" type="primary">ZNF358</name>
    <name evidence="11" type="ORF">EVAR_42970_1</name>
</gene>
<dbReference type="SUPFAM" id="SSF57716">
    <property type="entry name" value="Glucocorticoid receptor-like (DNA-binding domain)"/>
    <property type="match status" value="1"/>
</dbReference>
<protein>
    <submittedName>
        <fullName evidence="11">Zinc finger protein 358</fullName>
    </submittedName>
</protein>
<dbReference type="SMART" id="SM00868">
    <property type="entry name" value="zf-AD"/>
    <property type="match status" value="2"/>
</dbReference>
<dbReference type="SUPFAM" id="SSF57667">
    <property type="entry name" value="beta-beta-alpha zinc fingers"/>
    <property type="match status" value="4"/>
</dbReference>
<dbReference type="AlphaFoldDB" id="A0A4C1ZTQ1"/>
<dbReference type="STRING" id="151549.A0A4C1ZTQ1"/>
<feature type="domain" description="C2H2-type" evidence="9">
    <location>
        <begin position="362"/>
        <end position="389"/>
    </location>
</feature>
<feature type="domain" description="C2H2-type" evidence="9">
    <location>
        <begin position="217"/>
        <end position="239"/>
    </location>
</feature>
<evidence type="ECO:0000313" key="11">
    <source>
        <dbReference type="EMBL" id="GBP90419.1"/>
    </source>
</evidence>
<feature type="binding site" evidence="8">
    <location>
        <position position="51"/>
    </location>
    <ligand>
        <name>Zn(2+)</name>
        <dbReference type="ChEBI" id="CHEBI:29105"/>
    </ligand>
</feature>
<dbReference type="SMART" id="SM00355">
    <property type="entry name" value="ZnF_C2H2"/>
    <property type="match status" value="7"/>
</dbReference>
<dbReference type="EMBL" id="BGZK01002083">
    <property type="protein sequence ID" value="GBP90419.1"/>
    <property type="molecule type" value="Genomic_DNA"/>
</dbReference>
<dbReference type="GO" id="GO:0005634">
    <property type="term" value="C:nucleus"/>
    <property type="evidence" value="ECO:0007669"/>
    <property type="project" value="UniProtKB-SubCell"/>
</dbReference>
<dbReference type="Gene3D" id="3.30.160.60">
    <property type="entry name" value="Classic Zinc Finger"/>
    <property type="match status" value="4"/>
</dbReference>
<evidence type="ECO:0000256" key="6">
    <source>
        <dbReference type="ARBA" id="ARBA00023242"/>
    </source>
</evidence>
<dbReference type="OrthoDB" id="8117402at2759"/>
<evidence type="ECO:0000313" key="12">
    <source>
        <dbReference type="Proteomes" id="UP000299102"/>
    </source>
</evidence>
<dbReference type="Gene3D" id="3.40.1800.20">
    <property type="match status" value="1"/>
</dbReference>
<comment type="subcellular location">
    <subcellularLocation>
        <location evidence="1">Nucleus</location>
    </subcellularLocation>
</comment>
<proteinExistence type="predicted"/>
<feature type="binding site" evidence="8">
    <location>
        <position position="54"/>
    </location>
    <ligand>
        <name>Zn(2+)</name>
        <dbReference type="ChEBI" id="CHEBI:29105"/>
    </ligand>
</feature>
<evidence type="ECO:0000256" key="3">
    <source>
        <dbReference type="ARBA" id="ARBA00022737"/>
    </source>
</evidence>
<evidence type="ECO:0000256" key="2">
    <source>
        <dbReference type="ARBA" id="ARBA00022723"/>
    </source>
</evidence>
<dbReference type="Pfam" id="PF00096">
    <property type="entry name" value="zf-C2H2"/>
    <property type="match status" value="2"/>
</dbReference>
<evidence type="ECO:0000256" key="8">
    <source>
        <dbReference type="PROSITE-ProRule" id="PRU01263"/>
    </source>
</evidence>
<keyword evidence="2 8" id="KW-0479">Metal-binding</keyword>
<evidence type="ECO:0000256" key="5">
    <source>
        <dbReference type="ARBA" id="ARBA00022833"/>
    </source>
</evidence>
<dbReference type="InterPro" id="IPR012934">
    <property type="entry name" value="Znf_AD"/>
</dbReference>
<dbReference type="FunFam" id="3.30.160.60:FF:000446">
    <property type="entry name" value="Zinc finger protein"/>
    <property type="match status" value="1"/>
</dbReference>
<feature type="binding site" evidence="8">
    <location>
        <position position="4"/>
    </location>
    <ligand>
        <name>Zn(2+)</name>
        <dbReference type="ChEBI" id="CHEBI:29105"/>
    </ligand>
</feature>
<feature type="domain" description="C2H2-type" evidence="9">
    <location>
        <begin position="332"/>
        <end position="355"/>
    </location>
</feature>
<comment type="caution">
    <text evidence="11">The sequence shown here is derived from an EMBL/GenBank/DDBJ whole genome shotgun (WGS) entry which is preliminary data.</text>
</comment>
<dbReference type="GO" id="GO:0008270">
    <property type="term" value="F:zinc ion binding"/>
    <property type="evidence" value="ECO:0007669"/>
    <property type="project" value="UniProtKB-UniRule"/>
</dbReference>